<sequence length="303" mass="35299">MMRQYWTGGEWQAHCCKLLSIKHGEDVQMVPDRMRGDQGMEAYRLDDGMVYQCYAVDEPLSLRDQTEAQKKKIRTDVAKLVEKADEVMKLLGRDYRIRRWVLLTPDFDDKELVKYARMKSGKVRDSNPKPQWCHDDFQIIVHEDTELFAAQLPLLYGAQSAVTIRMPFPDESELSNVDHADADRLREKLRAHPGLGNNSVRLEEVRKSLLLEYLYGKSQLVQLQGRYGSIYEKIRLRADLTLRGLGRRLIFEPNVNEDQLIGDLIRSLQQDLPELASIHCEELARYYFASWWIDCPMRYGNAS</sequence>
<dbReference type="KEGG" id="roz:CBI38_09775"/>
<organism evidence="1 2">
    <name type="scientific">Rhodococcus oxybenzonivorans</name>
    <dbReference type="NCBI Taxonomy" id="1990687"/>
    <lineage>
        <taxon>Bacteria</taxon>
        <taxon>Bacillati</taxon>
        <taxon>Actinomycetota</taxon>
        <taxon>Actinomycetes</taxon>
        <taxon>Mycobacteriales</taxon>
        <taxon>Nocardiaceae</taxon>
        <taxon>Rhodococcus</taxon>
    </lineage>
</organism>
<name>A0A2S2BT79_9NOCA</name>
<accession>A0A2S2BT79</accession>
<dbReference type="EMBL" id="CP021354">
    <property type="protein sequence ID" value="AWK71835.1"/>
    <property type="molecule type" value="Genomic_DNA"/>
</dbReference>
<dbReference type="RefSeq" id="WP_109328450.1">
    <property type="nucleotide sequence ID" value="NZ_CP021354.1"/>
</dbReference>
<dbReference type="Proteomes" id="UP000245711">
    <property type="component" value="Chromosome"/>
</dbReference>
<reference evidence="1 2" key="1">
    <citation type="submission" date="2017-05" db="EMBL/GenBank/DDBJ databases">
        <title>Isolation of Rhodococcus sp. S2-17 biodegrading of BP-3.</title>
        <authorList>
            <person name="Lee Y."/>
            <person name="Kim K.H."/>
            <person name="Chun B.H."/>
            <person name="Jung H.S."/>
            <person name="Jeon C.O."/>
        </authorList>
    </citation>
    <scope>NUCLEOTIDE SEQUENCE [LARGE SCALE GENOMIC DNA]</scope>
    <source>
        <strain evidence="1 2">S2-17</strain>
    </source>
</reference>
<protein>
    <submittedName>
        <fullName evidence="1">Uncharacterized protein</fullName>
    </submittedName>
</protein>
<gene>
    <name evidence="1" type="ORF">CBI38_09775</name>
</gene>
<evidence type="ECO:0000313" key="1">
    <source>
        <dbReference type="EMBL" id="AWK71835.1"/>
    </source>
</evidence>
<dbReference type="OrthoDB" id="2962756at2"/>
<evidence type="ECO:0000313" key="2">
    <source>
        <dbReference type="Proteomes" id="UP000245711"/>
    </source>
</evidence>
<keyword evidence="2" id="KW-1185">Reference proteome</keyword>
<dbReference type="AlphaFoldDB" id="A0A2S2BT79"/>
<proteinExistence type="predicted"/>